<feature type="region of interest" description="Disordered" evidence="1">
    <location>
        <begin position="1"/>
        <end position="104"/>
    </location>
</feature>
<gene>
    <name evidence="2" type="ORF">B0T14DRAFT_104030</name>
</gene>
<sequence>MAGRLRRRHRRNHAPRSQHNAIRSDAGRSNLPPPGDMAGPPFATSSPVIAANQGDSLVDSIPHLSSGTANTAASQPPSPEEIYRAPTPKFTAGLWSDHSTDVRR</sequence>
<reference evidence="2" key="1">
    <citation type="submission" date="2023-06" db="EMBL/GenBank/DDBJ databases">
        <title>Genome-scale phylogeny and comparative genomics of the fungal order Sordariales.</title>
        <authorList>
            <consortium name="Lawrence Berkeley National Laboratory"/>
            <person name="Hensen N."/>
            <person name="Bonometti L."/>
            <person name="Westerberg I."/>
            <person name="Brannstrom I.O."/>
            <person name="Guillou S."/>
            <person name="Cros-Aarteil S."/>
            <person name="Calhoun S."/>
            <person name="Haridas S."/>
            <person name="Kuo A."/>
            <person name="Mondo S."/>
            <person name="Pangilinan J."/>
            <person name="Riley R."/>
            <person name="Labutti K."/>
            <person name="Andreopoulos B."/>
            <person name="Lipzen A."/>
            <person name="Chen C."/>
            <person name="Yanf M."/>
            <person name="Daum C."/>
            <person name="Ng V."/>
            <person name="Clum A."/>
            <person name="Steindorff A."/>
            <person name="Ohm R."/>
            <person name="Martin F."/>
            <person name="Silar P."/>
            <person name="Natvig D."/>
            <person name="Lalanne C."/>
            <person name="Gautier V."/>
            <person name="Ament-Velasquez S.L."/>
            <person name="Kruys A."/>
            <person name="Hutchinson M.I."/>
            <person name="Powell A.J."/>
            <person name="Barry K."/>
            <person name="Miller A.N."/>
            <person name="Grigoriev I.V."/>
            <person name="Debuchy R."/>
            <person name="Gladieux P."/>
            <person name="Thoren M.H."/>
            <person name="Johannesson H."/>
        </authorList>
    </citation>
    <scope>NUCLEOTIDE SEQUENCE</scope>
    <source>
        <strain evidence="2">CBS 606.72</strain>
    </source>
</reference>
<dbReference type="Proteomes" id="UP001175000">
    <property type="component" value="Unassembled WGS sequence"/>
</dbReference>
<keyword evidence="3" id="KW-1185">Reference proteome</keyword>
<evidence type="ECO:0000313" key="3">
    <source>
        <dbReference type="Proteomes" id="UP001175000"/>
    </source>
</evidence>
<proteinExistence type="predicted"/>
<accession>A0AA40C655</accession>
<comment type="caution">
    <text evidence="2">The sequence shown here is derived from an EMBL/GenBank/DDBJ whole genome shotgun (WGS) entry which is preliminary data.</text>
</comment>
<evidence type="ECO:0000313" key="2">
    <source>
        <dbReference type="EMBL" id="KAK0626435.1"/>
    </source>
</evidence>
<feature type="compositionally biased region" description="Basic residues" evidence="1">
    <location>
        <begin position="1"/>
        <end position="16"/>
    </location>
</feature>
<feature type="compositionally biased region" description="Polar residues" evidence="1">
    <location>
        <begin position="63"/>
        <end position="75"/>
    </location>
</feature>
<organism evidence="2 3">
    <name type="scientific">Immersiella caudata</name>
    <dbReference type="NCBI Taxonomy" id="314043"/>
    <lineage>
        <taxon>Eukaryota</taxon>
        <taxon>Fungi</taxon>
        <taxon>Dikarya</taxon>
        <taxon>Ascomycota</taxon>
        <taxon>Pezizomycotina</taxon>
        <taxon>Sordariomycetes</taxon>
        <taxon>Sordariomycetidae</taxon>
        <taxon>Sordariales</taxon>
        <taxon>Lasiosphaeriaceae</taxon>
        <taxon>Immersiella</taxon>
    </lineage>
</organism>
<name>A0AA40C655_9PEZI</name>
<evidence type="ECO:0000256" key="1">
    <source>
        <dbReference type="SAM" id="MobiDB-lite"/>
    </source>
</evidence>
<dbReference type="EMBL" id="JAULSU010000002">
    <property type="protein sequence ID" value="KAK0626435.1"/>
    <property type="molecule type" value="Genomic_DNA"/>
</dbReference>
<protein>
    <submittedName>
        <fullName evidence="2">Uncharacterized protein</fullName>
    </submittedName>
</protein>
<dbReference type="AlphaFoldDB" id="A0AA40C655"/>